<evidence type="ECO:0000313" key="7">
    <source>
        <dbReference type="EMBL" id="KAB1329876.1"/>
    </source>
</evidence>
<evidence type="ECO:0000313" key="11">
    <source>
        <dbReference type="Proteomes" id="UP000375690"/>
    </source>
</evidence>
<dbReference type="Gene3D" id="1.10.260.40">
    <property type="entry name" value="lambda repressor-like DNA-binding domains"/>
    <property type="match status" value="1"/>
</dbReference>
<dbReference type="Proteomes" id="UP000365824">
    <property type="component" value="Unassembled WGS sequence"/>
</dbReference>
<dbReference type="PROSITE" id="PS50943">
    <property type="entry name" value="HTH_CROC1"/>
    <property type="match status" value="1"/>
</dbReference>
<evidence type="ECO:0000313" key="14">
    <source>
        <dbReference type="Proteomes" id="UP000478493"/>
    </source>
</evidence>
<dbReference type="Proteomes" id="UP001219389">
    <property type="component" value="Unassembled WGS sequence"/>
</dbReference>
<sequence>METEKYTNTIHLGRKIERVRRLRGMTQAELGDLLGITKQAVSKIEQTEKFDDERLGEIASALGVTVDGLKSFNEETILYNTNNFYENCGVKSAVSNTGNNQTFNSFPVEQVIEIFEKLLDKQKEQFETLKKEKK</sequence>
<dbReference type="GO" id="GO:0003677">
    <property type="term" value="F:DNA binding"/>
    <property type="evidence" value="ECO:0007669"/>
    <property type="project" value="InterPro"/>
</dbReference>
<dbReference type="Proteomes" id="UP000323717">
    <property type="component" value="Unassembled WGS sequence"/>
</dbReference>
<organism evidence="4 9">
    <name type="scientific">Bacteroides ovatus</name>
    <dbReference type="NCBI Taxonomy" id="28116"/>
    <lineage>
        <taxon>Bacteria</taxon>
        <taxon>Pseudomonadati</taxon>
        <taxon>Bacteroidota</taxon>
        <taxon>Bacteroidia</taxon>
        <taxon>Bacteroidales</taxon>
        <taxon>Bacteroidaceae</taxon>
        <taxon>Bacteroides</taxon>
    </lineage>
</organism>
<proteinExistence type="predicted"/>
<evidence type="ECO:0000313" key="9">
    <source>
        <dbReference type="Proteomes" id="UP000323717"/>
    </source>
</evidence>
<evidence type="ECO:0000313" key="10">
    <source>
        <dbReference type="Proteomes" id="UP000365824"/>
    </source>
</evidence>
<dbReference type="EMBL" id="VWFO01000005">
    <property type="protein sequence ID" value="KAA4665659.1"/>
    <property type="molecule type" value="Genomic_DNA"/>
</dbReference>
<dbReference type="Proteomes" id="UP000375690">
    <property type="component" value="Unassembled WGS sequence"/>
</dbReference>
<evidence type="ECO:0000313" key="13">
    <source>
        <dbReference type="Proteomes" id="UP000460135"/>
    </source>
</evidence>
<reference evidence="8" key="2">
    <citation type="submission" date="2022-10" db="EMBL/GenBank/DDBJ databases">
        <title>Human gut microbiome strain richness.</title>
        <authorList>
            <person name="Chen-Liaw A."/>
        </authorList>
    </citation>
    <scope>NUCLEOTIDE SEQUENCE</scope>
    <source>
        <strain evidence="8">BSD2780120875st1_E1_BSD2780120875_150330</strain>
    </source>
</reference>
<dbReference type="SMART" id="SM00530">
    <property type="entry name" value="HTH_XRE"/>
    <property type="match status" value="1"/>
</dbReference>
<dbReference type="EMBL" id="VWLE01000505">
    <property type="protein sequence ID" value="KAA3939892.1"/>
    <property type="molecule type" value="Genomic_DNA"/>
</dbReference>
<dbReference type="RefSeq" id="WP_004309090.1">
    <property type="nucleotide sequence ID" value="NZ_BAABYV010000001.1"/>
</dbReference>
<dbReference type="EMBL" id="VWLB01000009">
    <property type="protein sequence ID" value="KAA3929685.1"/>
    <property type="molecule type" value="Genomic_DNA"/>
</dbReference>
<dbReference type="InterPro" id="IPR001387">
    <property type="entry name" value="Cro/C1-type_HTH"/>
</dbReference>
<dbReference type="EMBL" id="VWFC01000003">
    <property type="protein sequence ID" value="KAB1329876.1"/>
    <property type="molecule type" value="Genomic_DNA"/>
</dbReference>
<dbReference type="CDD" id="cd00093">
    <property type="entry name" value="HTH_XRE"/>
    <property type="match status" value="1"/>
</dbReference>
<dbReference type="EMBL" id="VWGP01000005">
    <property type="protein sequence ID" value="KAA4538283.1"/>
    <property type="molecule type" value="Genomic_DNA"/>
</dbReference>
<dbReference type="InterPro" id="IPR010982">
    <property type="entry name" value="Lambda_DNA-bd_dom_sf"/>
</dbReference>
<evidence type="ECO:0000313" key="5">
    <source>
        <dbReference type="EMBL" id="KAA4538283.1"/>
    </source>
</evidence>
<comment type="caution">
    <text evidence="4">The sequence shown here is derived from an EMBL/GenBank/DDBJ whole genome shotgun (WGS) entry which is preliminary data.</text>
</comment>
<feature type="domain" description="HTH cro/C1-type" evidence="1">
    <location>
        <begin position="16"/>
        <end position="69"/>
    </location>
</feature>
<gene>
    <name evidence="7" type="ORF">F3B53_04245</name>
    <name evidence="5" type="ORF">F3B85_08555</name>
    <name evidence="6" type="ORF">F3B98_05275</name>
    <name evidence="4" type="ORF">F3D71_23930</name>
    <name evidence="3" type="ORF">F3F25_07755</name>
    <name evidence="2" type="ORF">F3F51_08090</name>
    <name evidence="8" type="ORF">PO382_23285</name>
</gene>
<dbReference type="EMBL" id="VWLX01000005">
    <property type="protein sequence ID" value="KAA3806442.1"/>
    <property type="molecule type" value="Genomic_DNA"/>
</dbReference>
<name>A0A139L0V2_BACOV</name>
<evidence type="ECO:0000313" key="2">
    <source>
        <dbReference type="EMBL" id="KAA3806442.1"/>
    </source>
</evidence>
<dbReference type="SUPFAM" id="SSF47413">
    <property type="entry name" value="lambda repressor-like DNA-binding domains"/>
    <property type="match status" value="1"/>
</dbReference>
<dbReference type="Pfam" id="PF01381">
    <property type="entry name" value="HTH_3"/>
    <property type="match status" value="1"/>
</dbReference>
<dbReference type="Proteomes" id="UP000478493">
    <property type="component" value="Unassembled WGS sequence"/>
</dbReference>
<reference evidence="9 10" key="1">
    <citation type="journal article" date="2019" name="Nat. Med.">
        <title>A library of human gut bacterial isolates paired with longitudinal multiomics data enables mechanistic microbiome research.</title>
        <authorList>
            <person name="Poyet M."/>
            <person name="Groussin M."/>
            <person name="Gibbons S.M."/>
            <person name="Avila-Pacheco J."/>
            <person name="Jiang X."/>
            <person name="Kearney S.M."/>
            <person name="Perrotta A.R."/>
            <person name="Berdy B."/>
            <person name="Zhao S."/>
            <person name="Lieberman T.D."/>
            <person name="Swanson P.K."/>
            <person name="Smith M."/>
            <person name="Roesemann S."/>
            <person name="Alexander J.E."/>
            <person name="Rich S.A."/>
            <person name="Livny J."/>
            <person name="Vlamakis H."/>
            <person name="Clish C."/>
            <person name="Bullock K."/>
            <person name="Deik A."/>
            <person name="Scott J."/>
            <person name="Pierce K.A."/>
            <person name="Xavier R.J."/>
            <person name="Alm E.J."/>
        </authorList>
    </citation>
    <scope>NUCLEOTIDE SEQUENCE [LARGE SCALE GENOMIC DNA]</scope>
    <source>
        <strain evidence="6 12">BIOML-A14</strain>
        <strain evidence="3 10">BIOML-A160</strain>
        <strain evidence="4 9">BIOML-A163</strain>
        <strain evidence="2 13">BIOML-A183</strain>
        <strain evidence="7 11">BIOML-A2</strain>
        <strain evidence="5 14">BIOML-A41</strain>
    </source>
</reference>
<dbReference type="Proteomes" id="UP000460135">
    <property type="component" value="Unassembled WGS sequence"/>
</dbReference>
<dbReference type="STRING" id="28116.Bovatus_02342"/>
<dbReference type="Proteomes" id="UP000435985">
    <property type="component" value="Unassembled WGS sequence"/>
</dbReference>
<evidence type="ECO:0000313" key="3">
    <source>
        <dbReference type="EMBL" id="KAA3929685.1"/>
    </source>
</evidence>
<dbReference type="AlphaFoldDB" id="A0A139L0V2"/>
<accession>A0A139L0V2</accession>
<evidence type="ECO:0000313" key="8">
    <source>
        <dbReference type="EMBL" id="MDC2745128.1"/>
    </source>
</evidence>
<protein>
    <submittedName>
        <fullName evidence="4">Helix-turn-helix transcriptional regulator</fullName>
    </submittedName>
</protein>
<evidence type="ECO:0000259" key="1">
    <source>
        <dbReference type="PROSITE" id="PS50943"/>
    </source>
</evidence>
<evidence type="ECO:0000313" key="12">
    <source>
        <dbReference type="Proteomes" id="UP000435985"/>
    </source>
</evidence>
<evidence type="ECO:0000313" key="6">
    <source>
        <dbReference type="EMBL" id="KAA4665659.1"/>
    </source>
</evidence>
<evidence type="ECO:0000313" key="4">
    <source>
        <dbReference type="EMBL" id="KAA3939892.1"/>
    </source>
</evidence>
<dbReference type="EMBL" id="JAQNZF010000046">
    <property type="protein sequence ID" value="MDC2745128.1"/>
    <property type="molecule type" value="Genomic_DNA"/>
</dbReference>